<evidence type="ECO:0000256" key="4">
    <source>
        <dbReference type="ARBA" id="ARBA00023163"/>
    </source>
</evidence>
<reference evidence="9" key="1">
    <citation type="submission" date="2017-06" db="EMBL/GenBank/DDBJ databases">
        <authorList>
            <person name="Varghese N."/>
            <person name="Submissions S."/>
        </authorList>
    </citation>
    <scope>NUCLEOTIDE SEQUENCE [LARGE SCALE GENOMIC DNA]</scope>
    <source>
        <strain evidence="9">DSM 45207</strain>
    </source>
</reference>
<dbReference type="AlphaFoldDB" id="A0A238ZIE9"/>
<dbReference type="RefSeq" id="WP_089302960.1">
    <property type="nucleotide sequence ID" value="NZ_FZNW01000021.1"/>
</dbReference>
<evidence type="ECO:0000313" key="8">
    <source>
        <dbReference type="EMBL" id="SNR82821.1"/>
    </source>
</evidence>
<feature type="domain" description="RNA polymerase sigma factor 70 region 4 type 2" evidence="7">
    <location>
        <begin position="137"/>
        <end position="188"/>
    </location>
</feature>
<dbReference type="Gene3D" id="1.10.1740.10">
    <property type="match status" value="1"/>
</dbReference>
<gene>
    <name evidence="8" type="ORF">SAMN06265360_12182</name>
</gene>
<dbReference type="InterPro" id="IPR036388">
    <property type="entry name" value="WH-like_DNA-bd_sf"/>
</dbReference>
<evidence type="ECO:0000256" key="2">
    <source>
        <dbReference type="ARBA" id="ARBA00023015"/>
    </source>
</evidence>
<feature type="domain" description="RNA polymerase sigma-70 region 2" evidence="6">
    <location>
        <begin position="38"/>
        <end position="107"/>
    </location>
</feature>
<keyword evidence="3" id="KW-0731">Sigma factor</keyword>
<dbReference type="PANTHER" id="PTHR43133:SF57">
    <property type="entry name" value="RNA POLYMERASE SIGMA-70 FACTOR"/>
    <property type="match status" value="1"/>
</dbReference>
<dbReference type="Pfam" id="PF04542">
    <property type="entry name" value="Sigma70_r2"/>
    <property type="match status" value="1"/>
</dbReference>
<dbReference type="SUPFAM" id="SSF88659">
    <property type="entry name" value="Sigma3 and sigma4 domains of RNA polymerase sigma factors"/>
    <property type="match status" value="1"/>
</dbReference>
<dbReference type="SUPFAM" id="SSF88946">
    <property type="entry name" value="Sigma2 domain of RNA polymerase sigma factors"/>
    <property type="match status" value="1"/>
</dbReference>
<dbReference type="InterPro" id="IPR013324">
    <property type="entry name" value="RNA_pol_sigma_r3/r4-like"/>
</dbReference>
<dbReference type="EMBL" id="FZNW01000021">
    <property type="protein sequence ID" value="SNR82821.1"/>
    <property type="molecule type" value="Genomic_DNA"/>
</dbReference>
<keyword evidence="2" id="KW-0805">Transcription regulation</keyword>
<sequence>MTESSTYGRAAEAPTENGSIWDLVEEAKAGDTAAMEALYRLHADAVFTYIYSRTGERHRAEDLTSDVFIRMLRRIDSLTHRRSTFRAWLITIARNAVMDDQRSANRRYESPVLESVEPPDGSADPAEVVCERELAGSVRRSLTHLTGDQQRCVELRFLRGLSVTEVAERMNRDPRSISALQLRALRKLERLVAREGVTGSRVRQRQQPCTDDRRSGRRGKGYVHAPR</sequence>
<protein>
    <submittedName>
        <fullName evidence="8">RNA polymerase sigma-70 factor, ECF subfamily</fullName>
    </submittedName>
</protein>
<comment type="similarity">
    <text evidence="1">Belongs to the sigma-70 factor family. ECF subfamily.</text>
</comment>
<dbReference type="GO" id="GO:0003677">
    <property type="term" value="F:DNA binding"/>
    <property type="evidence" value="ECO:0007669"/>
    <property type="project" value="InterPro"/>
</dbReference>
<dbReference type="InterPro" id="IPR013325">
    <property type="entry name" value="RNA_pol_sigma_r2"/>
</dbReference>
<dbReference type="NCBIfam" id="TIGR02937">
    <property type="entry name" value="sigma70-ECF"/>
    <property type="match status" value="1"/>
</dbReference>
<dbReference type="OrthoDB" id="3747638at2"/>
<dbReference type="InterPro" id="IPR013249">
    <property type="entry name" value="RNA_pol_sigma70_r4_t2"/>
</dbReference>
<evidence type="ECO:0000256" key="3">
    <source>
        <dbReference type="ARBA" id="ARBA00023082"/>
    </source>
</evidence>
<dbReference type="PANTHER" id="PTHR43133">
    <property type="entry name" value="RNA POLYMERASE ECF-TYPE SIGMA FACTO"/>
    <property type="match status" value="1"/>
</dbReference>
<keyword evidence="4" id="KW-0804">Transcription</keyword>
<evidence type="ECO:0000259" key="7">
    <source>
        <dbReference type="Pfam" id="PF08281"/>
    </source>
</evidence>
<dbReference type="Proteomes" id="UP000198348">
    <property type="component" value="Unassembled WGS sequence"/>
</dbReference>
<dbReference type="GO" id="GO:0006352">
    <property type="term" value="P:DNA-templated transcription initiation"/>
    <property type="evidence" value="ECO:0007669"/>
    <property type="project" value="InterPro"/>
</dbReference>
<dbReference type="InterPro" id="IPR014284">
    <property type="entry name" value="RNA_pol_sigma-70_dom"/>
</dbReference>
<name>A0A238ZIE9_9PSEU</name>
<dbReference type="InterPro" id="IPR039425">
    <property type="entry name" value="RNA_pol_sigma-70-like"/>
</dbReference>
<evidence type="ECO:0000256" key="5">
    <source>
        <dbReference type="SAM" id="MobiDB-lite"/>
    </source>
</evidence>
<evidence type="ECO:0000313" key="9">
    <source>
        <dbReference type="Proteomes" id="UP000198348"/>
    </source>
</evidence>
<feature type="region of interest" description="Disordered" evidence="5">
    <location>
        <begin position="196"/>
        <end position="227"/>
    </location>
</feature>
<keyword evidence="9" id="KW-1185">Reference proteome</keyword>
<feature type="compositionally biased region" description="Basic residues" evidence="5">
    <location>
        <begin position="215"/>
        <end position="227"/>
    </location>
</feature>
<evidence type="ECO:0000256" key="1">
    <source>
        <dbReference type="ARBA" id="ARBA00010641"/>
    </source>
</evidence>
<proteinExistence type="inferred from homology"/>
<evidence type="ECO:0000259" key="6">
    <source>
        <dbReference type="Pfam" id="PF04542"/>
    </source>
</evidence>
<accession>A0A238ZIE9</accession>
<dbReference type="InterPro" id="IPR007627">
    <property type="entry name" value="RNA_pol_sigma70_r2"/>
</dbReference>
<dbReference type="GO" id="GO:0016987">
    <property type="term" value="F:sigma factor activity"/>
    <property type="evidence" value="ECO:0007669"/>
    <property type="project" value="UniProtKB-KW"/>
</dbReference>
<dbReference type="Pfam" id="PF08281">
    <property type="entry name" value="Sigma70_r4_2"/>
    <property type="match status" value="1"/>
</dbReference>
<organism evidence="8 9">
    <name type="scientific">Haloechinothrix alba</name>
    <dbReference type="NCBI Taxonomy" id="664784"/>
    <lineage>
        <taxon>Bacteria</taxon>
        <taxon>Bacillati</taxon>
        <taxon>Actinomycetota</taxon>
        <taxon>Actinomycetes</taxon>
        <taxon>Pseudonocardiales</taxon>
        <taxon>Pseudonocardiaceae</taxon>
        <taxon>Haloechinothrix</taxon>
    </lineage>
</organism>
<dbReference type="Gene3D" id="1.10.10.10">
    <property type="entry name" value="Winged helix-like DNA-binding domain superfamily/Winged helix DNA-binding domain"/>
    <property type="match status" value="1"/>
</dbReference>